<protein>
    <submittedName>
        <fullName evidence="3">Inosine-uridine nucleoside N-ribohydrolase</fullName>
    </submittedName>
</protein>
<evidence type="ECO:0000313" key="4">
    <source>
        <dbReference type="Proteomes" id="UP000199440"/>
    </source>
</evidence>
<dbReference type="PANTHER" id="PTHR43264">
    <property type="match status" value="1"/>
</dbReference>
<dbReference type="Pfam" id="PF01156">
    <property type="entry name" value="IU_nuc_hydro"/>
    <property type="match status" value="1"/>
</dbReference>
<dbReference type="SUPFAM" id="SSF53590">
    <property type="entry name" value="Nucleoside hydrolase"/>
    <property type="match status" value="1"/>
</dbReference>
<keyword evidence="4" id="KW-1185">Reference proteome</keyword>
<feature type="domain" description="Inosine/uridine-preferring nucleoside hydrolase" evidence="2">
    <location>
        <begin position="22"/>
        <end position="282"/>
    </location>
</feature>
<dbReference type="AlphaFoldDB" id="A0A1G9UYF2"/>
<dbReference type="STRING" id="192904.SAMN04488514_11226"/>
<keyword evidence="1" id="KW-0732">Signal</keyword>
<sequence length="324" mass="36690">MKIFFRIFILCFTLTCAAQTNVILDTDIDSDVDDVQALAMLHSYQKSGIIDLLGVVVTSSDSYSYQCVDAINTFYQRPDIPIGFLKQQETLDNLSKYTKQVSAAFPHDLTSITQTTESARVYRKLLMESEDNSVVIVTIGHLTSLQNLLQSEGDDISQLTGKELVEKKVKKWLCMGGTYPEGKEANFYRPDPASTIYCLENWNKEVVFCGWEVGNQILTGGAYLKFRLNKHNPVYLGYELYNNFAGRPAWDQVAIMLLDEAKISLYFDINHNGYVSVHEDGSNQWNSDKHLPNKHHAIVSIKENVDPNAIARTMDNLMLNVKLH</sequence>
<dbReference type="EMBL" id="FNGV01000012">
    <property type="protein sequence ID" value="SDM64806.1"/>
    <property type="molecule type" value="Genomic_DNA"/>
</dbReference>
<dbReference type="GO" id="GO:0016799">
    <property type="term" value="F:hydrolase activity, hydrolyzing N-glycosyl compounds"/>
    <property type="evidence" value="ECO:0007669"/>
    <property type="project" value="InterPro"/>
</dbReference>
<feature type="chain" id="PRO_5011701734" evidence="1">
    <location>
        <begin position="18"/>
        <end position="324"/>
    </location>
</feature>
<feature type="signal peptide" evidence="1">
    <location>
        <begin position="1"/>
        <end position="17"/>
    </location>
</feature>
<dbReference type="RefSeq" id="WP_143017644.1">
    <property type="nucleotide sequence ID" value="NZ_FNGV01000012.1"/>
</dbReference>
<accession>A0A1G9UYF2</accession>
<proteinExistence type="predicted"/>
<evidence type="ECO:0000259" key="2">
    <source>
        <dbReference type="Pfam" id="PF01156"/>
    </source>
</evidence>
<evidence type="ECO:0000256" key="1">
    <source>
        <dbReference type="SAM" id="SignalP"/>
    </source>
</evidence>
<evidence type="ECO:0000313" key="3">
    <source>
        <dbReference type="EMBL" id="SDM64806.1"/>
    </source>
</evidence>
<gene>
    <name evidence="3" type="ORF">SAMN04488514_11226</name>
</gene>
<reference evidence="3 4" key="1">
    <citation type="submission" date="2016-10" db="EMBL/GenBank/DDBJ databases">
        <authorList>
            <person name="de Groot N.N."/>
        </authorList>
    </citation>
    <scope>NUCLEOTIDE SEQUENCE [LARGE SCALE GENOMIC DNA]</scope>
    <source>
        <strain evidence="3 4">DSM 19886</strain>
    </source>
</reference>
<keyword evidence="3" id="KW-0378">Hydrolase</keyword>
<dbReference type="Proteomes" id="UP000199440">
    <property type="component" value="Unassembled WGS sequence"/>
</dbReference>
<organism evidence="3 4">
    <name type="scientific">Kriegella aquimaris</name>
    <dbReference type="NCBI Taxonomy" id="192904"/>
    <lineage>
        <taxon>Bacteria</taxon>
        <taxon>Pseudomonadati</taxon>
        <taxon>Bacteroidota</taxon>
        <taxon>Flavobacteriia</taxon>
        <taxon>Flavobacteriales</taxon>
        <taxon>Flavobacteriaceae</taxon>
        <taxon>Kriegella</taxon>
    </lineage>
</organism>
<dbReference type="OrthoDB" id="128573at2"/>
<dbReference type="InterPro" id="IPR036452">
    <property type="entry name" value="Ribo_hydro-like"/>
</dbReference>
<dbReference type="InterPro" id="IPR001910">
    <property type="entry name" value="Inosine/uridine_hydrolase_dom"/>
</dbReference>
<name>A0A1G9UYF2_9FLAO</name>
<dbReference type="Gene3D" id="3.90.245.10">
    <property type="entry name" value="Ribonucleoside hydrolase-like"/>
    <property type="match status" value="1"/>
</dbReference>
<dbReference type="PANTHER" id="PTHR43264:SF1">
    <property type="entry name" value="INOSINE_URIDINE-PREFERRING NUCLEOSIDE HYDROLASE DOMAIN-CONTAINING PROTEIN"/>
    <property type="match status" value="1"/>
</dbReference>